<feature type="transmembrane region" description="Helical" evidence="2">
    <location>
        <begin position="642"/>
        <end position="662"/>
    </location>
</feature>
<dbReference type="SMART" id="SM00324">
    <property type="entry name" value="RhoGAP"/>
    <property type="match status" value="1"/>
</dbReference>
<keyword evidence="2" id="KW-0812">Transmembrane</keyword>
<dbReference type="GO" id="GO:0005096">
    <property type="term" value="F:GTPase activator activity"/>
    <property type="evidence" value="ECO:0007669"/>
    <property type="project" value="TreeGrafter"/>
</dbReference>
<gene>
    <name evidence="4" type="ORF">PCAR00345_LOCUS12697</name>
</gene>
<dbReference type="PANTHER" id="PTHR45808:SF2">
    <property type="entry name" value="RHO GTPASE-ACTIVATING PROTEIN 68F"/>
    <property type="match status" value="1"/>
</dbReference>
<feature type="transmembrane region" description="Helical" evidence="2">
    <location>
        <begin position="682"/>
        <end position="702"/>
    </location>
</feature>
<keyword evidence="2" id="KW-1133">Transmembrane helix</keyword>
<dbReference type="Gene3D" id="1.10.555.10">
    <property type="entry name" value="Rho GTPase activation protein"/>
    <property type="match status" value="1"/>
</dbReference>
<dbReference type="InterPro" id="IPR008936">
    <property type="entry name" value="Rho_GTPase_activation_prot"/>
</dbReference>
<protein>
    <recommendedName>
        <fullName evidence="3">Rho-GAP domain-containing protein</fullName>
    </recommendedName>
</protein>
<evidence type="ECO:0000259" key="3">
    <source>
        <dbReference type="PROSITE" id="PS50238"/>
    </source>
</evidence>
<dbReference type="CDD" id="cd00159">
    <property type="entry name" value="RhoGAP"/>
    <property type="match status" value="1"/>
</dbReference>
<dbReference type="EMBL" id="HBIZ01020195">
    <property type="protein sequence ID" value="CAE0760091.1"/>
    <property type="molecule type" value="Transcribed_RNA"/>
</dbReference>
<evidence type="ECO:0000313" key="4">
    <source>
        <dbReference type="EMBL" id="CAE0760091.1"/>
    </source>
</evidence>
<accession>A0A7S4BC08</accession>
<dbReference type="SUPFAM" id="SSF48350">
    <property type="entry name" value="GTPase activation domain, GAP"/>
    <property type="match status" value="1"/>
</dbReference>
<dbReference type="InterPro" id="IPR025640">
    <property type="entry name" value="GYF_2"/>
</dbReference>
<sequence>MKALHTRAALNLRQMRAEGVRCEDVRRCHDAVVSLQQGTKAVLAAAKHEADRARKAAKSSREMRDALAKCWGDAGAAATGASNVFVAAGDASAIQETLWDTFAVELDRLVSIAREELSQLFLEASTLYSSYLGVCNELASKQGKERRAVSMVGLGMRSAEKESDAHRAVLELTLRKDNTEACVQTRLAELLSEGHEMLSFLLKRHEALQVCLLVLSLQVKQKDALRKEAEGWSAWREASVAAWQGLTEKLEATRAAAATKLASLPTGGSSEDLAAMVRGIGLKSRGWSNRSFAQVLRATQKSSDTSERSLGGLMPEHSVPLSELATAEGAVDGVPVAAHLLMRQLRSPSPDDPQRLVMQVDGIFRLSAEASDVDVLRLQLEGNSPTESVSRCYDAHVLATCLKKFYCRLPEPLLPTEVYDRLVDIGNCLTGDEGERDDGKDTAATLQLKQLLALLPRVNVTNVLELFTFLSEVAKLESTTRMSAWNLALVFVPNVVRAGADLPAESELADMNPIAKALCLIIQRPKEMLSLAVSEGSDDSDGDAPLRLPSPLEPTRSESSAVSAPDRGRAAPVNWWYLQAGQQMGPVPASQLVSLLDTGTISTASYVYCEGALEWTPLAQVRTSARVRRAVLKRLYGRDLSLSVRLLACSSLPFLLLCLAVLKRLYGRDLSPSVRLLARSSLPFLLPCLAIHGSIFLLSFSLSRFRLSPLFRSPFFLTILAASLRPFPDFPSLSRPVPRLSFSTFSQRSCLSQRRFCFFWLCPRQLFPDPQLTFALTLRHFSTFCAVSNNLIYLSAPSPFVSVQLMLCSRACCL</sequence>
<dbReference type="Pfam" id="PF14237">
    <property type="entry name" value="GYF_2"/>
    <property type="match status" value="1"/>
</dbReference>
<feature type="domain" description="Rho-GAP" evidence="3">
    <location>
        <begin position="319"/>
        <end position="529"/>
    </location>
</feature>
<dbReference type="PROSITE" id="PS50238">
    <property type="entry name" value="RHOGAP"/>
    <property type="match status" value="1"/>
</dbReference>
<name>A0A7S4BC08_CHRCT</name>
<organism evidence="4">
    <name type="scientific">Chrysotila carterae</name>
    <name type="common">Marine alga</name>
    <name type="synonym">Syracosphaera carterae</name>
    <dbReference type="NCBI Taxonomy" id="13221"/>
    <lineage>
        <taxon>Eukaryota</taxon>
        <taxon>Haptista</taxon>
        <taxon>Haptophyta</taxon>
        <taxon>Prymnesiophyceae</taxon>
        <taxon>Isochrysidales</taxon>
        <taxon>Isochrysidaceae</taxon>
        <taxon>Chrysotila</taxon>
    </lineage>
</organism>
<reference evidence="4" key="1">
    <citation type="submission" date="2021-01" db="EMBL/GenBank/DDBJ databases">
        <authorList>
            <person name="Corre E."/>
            <person name="Pelletier E."/>
            <person name="Niang G."/>
            <person name="Scheremetjew M."/>
            <person name="Finn R."/>
            <person name="Kale V."/>
            <person name="Holt S."/>
            <person name="Cochrane G."/>
            <person name="Meng A."/>
            <person name="Brown T."/>
            <person name="Cohen L."/>
        </authorList>
    </citation>
    <scope>NUCLEOTIDE SEQUENCE</scope>
    <source>
        <strain evidence="4">CCMP645</strain>
    </source>
</reference>
<keyword evidence="2" id="KW-0472">Membrane</keyword>
<proteinExistence type="predicted"/>
<evidence type="ECO:0000256" key="1">
    <source>
        <dbReference type="SAM" id="MobiDB-lite"/>
    </source>
</evidence>
<dbReference type="InterPro" id="IPR000198">
    <property type="entry name" value="RhoGAP_dom"/>
</dbReference>
<dbReference type="GO" id="GO:0007264">
    <property type="term" value="P:small GTPase-mediated signal transduction"/>
    <property type="evidence" value="ECO:0007669"/>
    <property type="project" value="TreeGrafter"/>
</dbReference>
<dbReference type="Pfam" id="PF00620">
    <property type="entry name" value="RhoGAP"/>
    <property type="match status" value="1"/>
</dbReference>
<evidence type="ECO:0000256" key="2">
    <source>
        <dbReference type="SAM" id="Phobius"/>
    </source>
</evidence>
<feature type="region of interest" description="Disordered" evidence="1">
    <location>
        <begin position="532"/>
        <end position="566"/>
    </location>
</feature>
<dbReference type="AlphaFoldDB" id="A0A7S4BC08"/>
<dbReference type="GO" id="GO:0005737">
    <property type="term" value="C:cytoplasm"/>
    <property type="evidence" value="ECO:0007669"/>
    <property type="project" value="TreeGrafter"/>
</dbReference>
<dbReference type="PANTHER" id="PTHR45808">
    <property type="entry name" value="RHO GTPASE-ACTIVATING PROTEIN 68F"/>
    <property type="match status" value="1"/>
</dbReference>